<gene>
    <name evidence="2" type="ORF">QY95_02740</name>
</gene>
<dbReference type="AlphaFoldDB" id="A0A0F5HZH1"/>
<keyword evidence="1" id="KW-0472">Membrane</keyword>
<protein>
    <submittedName>
        <fullName evidence="2">Uncharacterized protein</fullName>
    </submittedName>
</protein>
<name>A0A0F5HZH1_BACTR</name>
<comment type="caution">
    <text evidence="2">The sequence shown here is derived from an EMBL/GenBank/DDBJ whole genome shotgun (WGS) entry which is preliminary data.</text>
</comment>
<keyword evidence="1" id="KW-0812">Transmembrane</keyword>
<dbReference type="EMBL" id="JWIR02000051">
    <property type="protein sequence ID" value="KKB37630.1"/>
    <property type="molecule type" value="Genomic_DNA"/>
</dbReference>
<sequence>MGLQEGPFWSLFLFEARTDNAQAGRMLSLFWQLCYYLMSAFLFYDLIERIGEYD</sequence>
<dbReference type="STRING" id="1221996.QY95_02740"/>
<evidence type="ECO:0000313" key="2">
    <source>
        <dbReference type="EMBL" id="KKB37630.1"/>
    </source>
</evidence>
<accession>A0A0F5HX79</accession>
<organism evidence="2 3">
    <name type="scientific">Bacillus thermotolerans</name>
    <name type="common">Quasibacillus thermotolerans</name>
    <dbReference type="NCBI Taxonomy" id="1221996"/>
    <lineage>
        <taxon>Bacteria</taxon>
        <taxon>Bacillati</taxon>
        <taxon>Bacillota</taxon>
        <taxon>Bacilli</taxon>
        <taxon>Bacillales</taxon>
        <taxon>Bacillaceae</taxon>
        <taxon>Bacillus</taxon>
    </lineage>
</organism>
<evidence type="ECO:0000256" key="1">
    <source>
        <dbReference type="SAM" id="Phobius"/>
    </source>
</evidence>
<dbReference type="Proteomes" id="UP000031563">
    <property type="component" value="Unassembled WGS sequence"/>
</dbReference>
<keyword evidence="1" id="KW-1133">Transmembrane helix</keyword>
<proteinExistence type="predicted"/>
<keyword evidence="3" id="KW-1185">Reference proteome</keyword>
<feature type="transmembrane region" description="Helical" evidence="1">
    <location>
        <begin position="29"/>
        <end position="47"/>
    </location>
</feature>
<accession>A0A0F5HZH1</accession>
<evidence type="ECO:0000313" key="3">
    <source>
        <dbReference type="Proteomes" id="UP000031563"/>
    </source>
</evidence>
<reference evidence="2" key="1">
    <citation type="submission" date="2015-02" db="EMBL/GenBank/DDBJ databases">
        <title>Genome Assembly of Bacillaceae bacterium MTCC 8252.</title>
        <authorList>
            <person name="Verma A."/>
            <person name="Khatri I."/>
            <person name="Mual P."/>
            <person name="Subramanian S."/>
            <person name="Krishnamurthi S."/>
        </authorList>
    </citation>
    <scope>NUCLEOTIDE SEQUENCE [LARGE SCALE GENOMIC DNA]</scope>
    <source>
        <strain evidence="2">MTCC 8252</strain>
    </source>
</reference>